<feature type="region of interest" description="Disordered" evidence="2">
    <location>
        <begin position="74"/>
        <end position="117"/>
    </location>
</feature>
<keyword evidence="4" id="KW-1185">Reference proteome</keyword>
<reference evidence="3 4" key="1">
    <citation type="submission" date="2024-08" db="EMBL/GenBank/DDBJ databases">
        <authorList>
            <person name="Will J Nash"/>
            <person name="Angela Man"/>
            <person name="Seanna McTaggart"/>
            <person name="Kendall Baker"/>
            <person name="Tom Barker"/>
            <person name="Leah Catchpole"/>
            <person name="Alex Durrant"/>
            <person name="Karim Gharbi"/>
            <person name="Naomi Irish"/>
            <person name="Gemy Kaithakottil"/>
            <person name="Debby Ku"/>
            <person name="Aaliyah Providence"/>
            <person name="Felix Shaw"/>
            <person name="David Swarbreck"/>
            <person name="Chris Watkins"/>
            <person name="Ann M. McCartney"/>
            <person name="Giulio Formenti"/>
            <person name="Alice Mouton"/>
            <person name="Noel Vella"/>
            <person name="Bjorn M von Reumont"/>
            <person name="Adriana Vella"/>
            <person name="Wilfried Haerty"/>
        </authorList>
    </citation>
    <scope>NUCLEOTIDE SEQUENCE [LARGE SCALE GENOMIC DNA]</scope>
</reference>
<comment type="caution">
    <text evidence="3">The sequence shown here is derived from an EMBL/GenBank/DDBJ whole genome shotgun (WGS) entry which is preliminary data.</text>
</comment>
<feature type="coiled-coil region" evidence="1">
    <location>
        <begin position="373"/>
        <end position="480"/>
    </location>
</feature>
<dbReference type="EMBL" id="CAXAJV020001281">
    <property type="protein sequence ID" value="CAL7934513.1"/>
    <property type="molecule type" value="Genomic_DNA"/>
</dbReference>
<dbReference type="PANTHER" id="PTHR36170">
    <property type="entry name" value="CENTROSOMAL PROTEIN OF 89 KDA"/>
    <property type="match status" value="1"/>
</dbReference>
<feature type="coiled-coil region" evidence="1">
    <location>
        <begin position="257"/>
        <end position="333"/>
    </location>
</feature>
<evidence type="ECO:0000256" key="1">
    <source>
        <dbReference type="SAM" id="Coils"/>
    </source>
</evidence>
<feature type="region of interest" description="Disordered" evidence="2">
    <location>
        <begin position="598"/>
        <end position="631"/>
    </location>
</feature>
<feature type="region of interest" description="Disordered" evidence="2">
    <location>
        <begin position="1"/>
        <end position="25"/>
    </location>
</feature>
<sequence length="631" mass="74668">MASHDRSIEQEKKKHSCKRTSAGMRSNQETCIPTYRRRHISRTKHTLKAHNVHKYPSDYPIDNGMNDREDEISLRSRDKRCERERSKKLSERIDPQKQALDEGDADSGINSSRVREKSVSKDTLRIANEYHKLEKRYKSVQEECQKLSNVLEHKELEFKRVCSHYEAVIQMVQELEETKVNLAKQNQRLETEKIQSNQDITLLKSIVYQLNTELERYQDKVRDQKHDNVSVRVESNEEIHDPKIWGTVNFHALGPLLNAYQENLSEKRELVQMYEQEMADFSNRCKEILTENEIMHKEVEELKSECDRYAKEIKTLIENTTSLKKQNDTLKKEIVDRRREVSDIRSSYELKMELILKHNEVLKKEHISTASELSNLRGKYEILSKEFDKMKTKEEQTVPATVHAIAIEECKTLLDELKYQYENEKQNLCNHIKRIQENQPENEKQLIMVLAERNHLKDLAENLDKSLKRAQRKIEHMQTVVYSTRVSRNSLKEQLSKVTAYCEELFSEYERIVAEREKLLSLLRETEKKNANMDRLGKSITSRVEGLKNQLEIVRNGTKHQVDSVEKRIRLQELHVRRMKHDYQSKIKSLNDMIKQKEDVIEKLQREKHSSQNNSTERISQSVNDDKSKQE</sequence>
<dbReference type="InterPro" id="IPR033545">
    <property type="entry name" value="CEP89"/>
</dbReference>
<organism evidence="3 4">
    <name type="scientific">Xylocopa violacea</name>
    <name type="common">Violet carpenter bee</name>
    <name type="synonym">Apis violacea</name>
    <dbReference type="NCBI Taxonomy" id="135666"/>
    <lineage>
        <taxon>Eukaryota</taxon>
        <taxon>Metazoa</taxon>
        <taxon>Ecdysozoa</taxon>
        <taxon>Arthropoda</taxon>
        <taxon>Hexapoda</taxon>
        <taxon>Insecta</taxon>
        <taxon>Pterygota</taxon>
        <taxon>Neoptera</taxon>
        <taxon>Endopterygota</taxon>
        <taxon>Hymenoptera</taxon>
        <taxon>Apocrita</taxon>
        <taxon>Aculeata</taxon>
        <taxon>Apoidea</taxon>
        <taxon>Anthophila</taxon>
        <taxon>Apidae</taxon>
        <taxon>Xylocopa</taxon>
        <taxon>Xylocopa</taxon>
    </lineage>
</organism>
<evidence type="ECO:0000313" key="4">
    <source>
        <dbReference type="Proteomes" id="UP001642520"/>
    </source>
</evidence>
<dbReference type="Proteomes" id="UP001642520">
    <property type="component" value="Unassembled WGS sequence"/>
</dbReference>
<gene>
    <name evidence="3" type="ORF">XYLVIOL_LOCUS1060</name>
</gene>
<name>A0ABP1N0M9_XYLVO</name>
<feature type="compositionally biased region" description="Polar residues" evidence="2">
    <location>
        <begin position="611"/>
        <end position="623"/>
    </location>
</feature>
<evidence type="ECO:0000256" key="2">
    <source>
        <dbReference type="SAM" id="MobiDB-lite"/>
    </source>
</evidence>
<dbReference type="PANTHER" id="PTHR36170:SF1">
    <property type="entry name" value="CENTROSOMAL PROTEIN OF 89 KDA"/>
    <property type="match status" value="1"/>
</dbReference>
<feature type="coiled-coil region" evidence="1">
    <location>
        <begin position="509"/>
        <end position="536"/>
    </location>
</feature>
<feature type="coiled-coil region" evidence="1">
    <location>
        <begin position="130"/>
        <end position="227"/>
    </location>
</feature>
<feature type="compositionally biased region" description="Basic and acidic residues" evidence="2">
    <location>
        <begin position="74"/>
        <end position="95"/>
    </location>
</feature>
<evidence type="ECO:0008006" key="5">
    <source>
        <dbReference type="Google" id="ProtNLM"/>
    </source>
</evidence>
<feature type="compositionally biased region" description="Basic and acidic residues" evidence="2">
    <location>
        <begin position="598"/>
        <end position="610"/>
    </location>
</feature>
<feature type="compositionally biased region" description="Basic and acidic residues" evidence="2">
    <location>
        <begin position="1"/>
        <end position="12"/>
    </location>
</feature>
<proteinExistence type="predicted"/>
<keyword evidence="1" id="KW-0175">Coiled coil</keyword>
<evidence type="ECO:0000313" key="3">
    <source>
        <dbReference type="EMBL" id="CAL7934513.1"/>
    </source>
</evidence>
<protein>
    <recommendedName>
        <fullName evidence="5">Centrosomal protein of 89 kDa</fullName>
    </recommendedName>
</protein>
<accession>A0ABP1N0M9</accession>